<dbReference type="AlphaFoldDB" id="A0A538TYF6"/>
<dbReference type="Gene3D" id="2.40.10.220">
    <property type="entry name" value="predicted glycosyltransferase like domains"/>
    <property type="match status" value="1"/>
</dbReference>
<dbReference type="GO" id="GO:0000160">
    <property type="term" value="P:phosphorelay signal transduction system"/>
    <property type="evidence" value="ECO:0007669"/>
    <property type="project" value="InterPro"/>
</dbReference>
<evidence type="ECO:0000256" key="2">
    <source>
        <dbReference type="PROSITE-ProRule" id="PRU00169"/>
    </source>
</evidence>
<feature type="domain" description="Response regulatory" evidence="3">
    <location>
        <begin position="20"/>
        <end position="135"/>
    </location>
</feature>
<accession>A0A538TYF6</accession>
<comment type="caution">
    <text evidence="4">The sequence shown here is derived from an EMBL/GenBank/DDBJ whole genome shotgun (WGS) entry which is preliminary data.</text>
</comment>
<protein>
    <submittedName>
        <fullName evidence="4">TIGR02266 family protein</fullName>
    </submittedName>
</protein>
<keyword evidence="1 2" id="KW-0597">Phosphoprotein</keyword>
<dbReference type="PANTHER" id="PTHR44591">
    <property type="entry name" value="STRESS RESPONSE REGULATOR PROTEIN 1"/>
    <property type="match status" value="1"/>
</dbReference>
<dbReference type="InterPro" id="IPR001789">
    <property type="entry name" value="Sig_transdc_resp-reg_receiver"/>
</dbReference>
<dbReference type="Proteomes" id="UP000319771">
    <property type="component" value="Unassembled WGS sequence"/>
</dbReference>
<gene>
    <name evidence="4" type="ORF">E6K81_16420</name>
</gene>
<evidence type="ECO:0000313" key="4">
    <source>
        <dbReference type="EMBL" id="TMQ68672.1"/>
    </source>
</evidence>
<dbReference type="Gene3D" id="3.40.50.2300">
    <property type="match status" value="1"/>
</dbReference>
<dbReference type="SUPFAM" id="SSF141371">
    <property type="entry name" value="PilZ domain-like"/>
    <property type="match status" value="1"/>
</dbReference>
<dbReference type="Pfam" id="PF07238">
    <property type="entry name" value="PilZ"/>
    <property type="match status" value="1"/>
</dbReference>
<dbReference type="PANTHER" id="PTHR44591:SF20">
    <property type="entry name" value="PROTEIN PILH"/>
    <property type="match status" value="1"/>
</dbReference>
<dbReference type="InterPro" id="IPR011752">
    <property type="entry name" value="PilV_Myxo-type"/>
</dbReference>
<feature type="modified residue" description="4-aspartylphosphate" evidence="2">
    <location>
        <position position="68"/>
    </location>
</feature>
<name>A0A538TYF6_UNCEI</name>
<reference evidence="4 5" key="1">
    <citation type="journal article" date="2019" name="Nat. Microbiol.">
        <title>Mediterranean grassland soil C-N compound turnover is dependent on rainfall and depth, and is mediated by genomically divergent microorganisms.</title>
        <authorList>
            <person name="Diamond S."/>
            <person name="Andeer P.F."/>
            <person name="Li Z."/>
            <person name="Crits-Christoph A."/>
            <person name="Burstein D."/>
            <person name="Anantharaman K."/>
            <person name="Lane K.R."/>
            <person name="Thomas B.C."/>
            <person name="Pan C."/>
            <person name="Northen T.R."/>
            <person name="Banfield J.F."/>
        </authorList>
    </citation>
    <scope>NUCLEOTIDE SEQUENCE [LARGE SCALE GENOMIC DNA]</scope>
    <source>
        <strain evidence="4">WS_11</strain>
    </source>
</reference>
<dbReference type="Pfam" id="PF00072">
    <property type="entry name" value="Response_reg"/>
    <property type="match status" value="1"/>
</dbReference>
<organism evidence="4 5">
    <name type="scientific">Eiseniibacteriota bacterium</name>
    <dbReference type="NCBI Taxonomy" id="2212470"/>
    <lineage>
        <taxon>Bacteria</taxon>
        <taxon>Candidatus Eiseniibacteriota</taxon>
    </lineage>
</organism>
<dbReference type="InterPro" id="IPR009875">
    <property type="entry name" value="PilZ_domain"/>
</dbReference>
<evidence type="ECO:0000313" key="5">
    <source>
        <dbReference type="Proteomes" id="UP000319771"/>
    </source>
</evidence>
<evidence type="ECO:0000259" key="3">
    <source>
        <dbReference type="PROSITE" id="PS50110"/>
    </source>
</evidence>
<dbReference type="InterPro" id="IPR050595">
    <property type="entry name" value="Bact_response_regulator"/>
</dbReference>
<dbReference type="InterPro" id="IPR011006">
    <property type="entry name" value="CheY-like_superfamily"/>
</dbReference>
<dbReference type="SUPFAM" id="SSF52172">
    <property type="entry name" value="CheY-like"/>
    <property type="match status" value="1"/>
</dbReference>
<dbReference type="NCBIfam" id="TIGR02266">
    <property type="entry name" value="gmx_TIGR02266"/>
    <property type="match status" value="1"/>
</dbReference>
<dbReference type="SMART" id="SM00448">
    <property type="entry name" value="REC"/>
    <property type="match status" value="1"/>
</dbReference>
<evidence type="ECO:0000256" key="1">
    <source>
        <dbReference type="ARBA" id="ARBA00022553"/>
    </source>
</evidence>
<dbReference type="PROSITE" id="PS50110">
    <property type="entry name" value="RESPONSE_REGULATORY"/>
    <property type="match status" value="1"/>
</dbReference>
<sequence length="252" mass="28137">MSGREIPAADPTPSGEPRAKILVVDDAPMFREIETVFLGRTGRILTASDGAEAFEIAQRERPDLVLTDLSMREMDGDELCRRIRHDADLRRVPVVVVTSGNSAEEHERAVRAGADGVVSKPLCRVSLLQVVQRFLRLHARSFERVVFETEVRLTARGCDVWAWSRNVSRGGMFVEAETAFEPDSEFQVEFTVPDTSIVVQPTARVVWRRPAGHERGPGMGLQFLKLEREAAQWLEQYVYERAVGGDVPAPPA</sequence>
<dbReference type="GO" id="GO:0035438">
    <property type="term" value="F:cyclic-di-GMP binding"/>
    <property type="evidence" value="ECO:0007669"/>
    <property type="project" value="InterPro"/>
</dbReference>
<dbReference type="EMBL" id="VBPB01000380">
    <property type="protein sequence ID" value="TMQ68672.1"/>
    <property type="molecule type" value="Genomic_DNA"/>
</dbReference>
<proteinExistence type="predicted"/>